<organism evidence="3 4">
    <name type="scientific">Nannocystis exedens</name>
    <dbReference type="NCBI Taxonomy" id="54"/>
    <lineage>
        <taxon>Bacteria</taxon>
        <taxon>Pseudomonadati</taxon>
        <taxon>Myxococcota</taxon>
        <taxon>Polyangia</taxon>
        <taxon>Nannocystales</taxon>
        <taxon>Nannocystaceae</taxon>
        <taxon>Nannocystis</taxon>
    </lineage>
</organism>
<keyword evidence="1" id="KW-0521">NADP</keyword>
<dbReference type="PANTHER" id="PTHR44154:SF1">
    <property type="entry name" value="QUINONE OXIDOREDUCTASE"/>
    <property type="match status" value="1"/>
</dbReference>
<gene>
    <name evidence="3" type="ORF">SAMN02745121_02849</name>
</gene>
<keyword evidence="4" id="KW-1185">Reference proteome</keyword>
<accession>A0A1I1XGR9</accession>
<evidence type="ECO:0000313" key="3">
    <source>
        <dbReference type="EMBL" id="SFE06492.1"/>
    </source>
</evidence>
<dbReference type="InterPro" id="IPR011032">
    <property type="entry name" value="GroES-like_sf"/>
</dbReference>
<feature type="domain" description="Enoyl reductase (ER)" evidence="2">
    <location>
        <begin position="14"/>
        <end position="316"/>
    </location>
</feature>
<name>A0A1I1XGR9_9BACT</name>
<dbReference type="SUPFAM" id="SSF50129">
    <property type="entry name" value="GroES-like"/>
    <property type="match status" value="1"/>
</dbReference>
<dbReference type="AlphaFoldDB" id="A0A1I1XGR9"/>
<dbReference type="PANTHER" id="PTHR44154">
    <property type="entry name" value="QUINONE OXIDOREDUCTASE"/>
    <property type="match status" value="1"/>
</dbReference>
<evidence type="ECO:0000313" key="4">
    <source>
        <dbReference type="Proteomes" id="UP000199400"/>
    </source>
</evidence>
<dbReference type="SMART" id="SM00829">
    <property type="entry name" value="PKS_ER"/>
    <property type="match status" value="1"/>
</dbReference>
<dbReference type="Gene3D" id="3.90.180.10">
    <property type="entry name" value="Medium-chain alcohol dehydrogenases, catalytic domain"/>
    <property type="match status" value="1"/>
</dbReference>
<evidence type="ECO:0000256" key="1">
    <source>
        <dbReference type="ARBA" id="ARBA00022857"/>
    </source>
</evidence>
<sequence length="320" mass="33254">MTGRMRAIAVEEFGGPEVLKIIELPEPQPGPGEVRIRVHAAAVNPTDVLLRSGEIARLIPQIPPPPYIPGMDAAGVIDAVGPGSDDRLKIGDEVIAIVTPYGPHKGAYAEQVVAPAASVVRAPKGSDLAAASTLLMNALTVRLGLDALGLQPGQTIAVTGAAGAVGGYAIELAKTDGLRVIADASPADHGLVERLGADVILERGDDLARRIREVVPQGVDAVIDAAMLHERILPAIVDGGGIVTVRGWKGPTERGIVAHPVFVGTGLTDTAKLEHLRQQAEEGKLTLRVARVLPAAEAAEAHRLLEAGGVRGRLVLDFRA</sequence>
<dbReference type="CDD" id="cd05289">
    <property type="entry name" value="MDR_like_2"/>
    <property type="match status" value="1"/>
</dbReference>
<dbReference type="SUPFAM" id="SSF51735">
    <property type="entry name" value="NAD(P)-binding Rossmann-fold domains"/>
    <property type="match status" value="1"/>
</dbReference>
<dbReference type="GO" id="GO:0016491">
    <property type="term" value="F:oxidoreductase activity"/>
    <property type="evidence" value="ECO:0007669"/>
    <property type="project" value="InterPro"/>
</dbReference>
<dbReference type="Gene3D" id="3.40.50.720">
    <property type="entry name" value="NAD(P)-binding Rossmann-like Domain"/>
    <property type="match status" value="1"/>
</dbReference>
<proteinExistence type="predicted"/>
<reference evidence="4" key="1">
    <citation type="submission" date="2016-10" db="EMBL/GenBank/DDBJ databases">
        <authorList>
            <person name="Varghese N."/>
            <person name="Submissions S."/>
        </authorList>
    </citation>
    <scope>NUCLEOTIDE SEQUENCE [LARGE SCALE GENOMIC DNA]</scope>
    <source>
        <strain evidence="4">ATCC 25963</strain>
    </source>
</reference>
<protein>
    <submittedName>
        <fullName evidence="3">NADPH:quinone reductase</fullName>
    </submittedName>
</protein>
<dbReference type="Proteomes" id="UP000199400">
    <property type="component" value="Unassembled WGS sequence"/>
</dbReference>
<dbReference type="Pfam" id="PF13602">
    <property type="entry name" value="ADH_zinc_N_2"/>
    <property type="match status" value="1"/>
</dbReference>
<evidence type="ECO:0000259" key="2">
    <source>
        <dbReference type="SMART" id="SM00829"/>
    </source>
</evidence>
<dbReference type="EMBL" id="FOMX01000008">
    <property type="protein sequence ID" value="SFE06492.1"/>
    <property type="molecule type" value="Genomic_DNA"/>
</dbReference>
<dbReference type="STRING" id="54.SAMN02745121_02849"/>
<dbReference type="Pfam" id="PF08240">
    <property type="entry name" value="ADH_N"/>
    <property type="match status" value="1"/>
</dbReference>
<dbReference type="InterPro" id="IPR020843">
    <property type="entry name" value="ER"/>
</dbReference>
<dbReference type="InterPro" id="IPR036291">
    <property type="entry name" value="NAD(P)-bd_dom_sf"/>
</dbReference>
<dbReference type="InterPro" id="IPR051603">
    <property type="entry name" value="Zinc-ADH_QOR/CCCR"/>
</dbReference>
<dbReference type="InterPro" id="IPR013154">
    <property type="entry name" value="ADH-like_N"/>
</dbReference>